<evidence type="ECO:0000256" key="3">
    <source>
        <dbReference type="ARBA" id="ARBA00022692"/>
    </source>
</evidence>
<dbReference type="InterPro" id="IPR002794">
    <property type="entry name" value="DUF92_TMEM19"/>
</dbReference>
<proteinExistence type="inferred from homology"/>
<evidence type="ECO:0000256" key="5">
    <source>
        <dbReference type="ARBA" id="ARBA00023136"/>
    </source>
</evidence>
<evidence type="ECO:0000313" key="6">
    <source>
        <dbReference type="EMBL" id="KAJ0959903.1"/>
    </source>
</evidence>
<keyword evidence="7" id="KW-1185">Reference proteome</keyword>
<keyword evidence="5" id="KW-0472">Membrane</keyword>
<evidence type="ECO:0000256" key="2">
    <source>
        <dbReference type="ARBA" id="ARBA00009012"/>
    </source>
</evidence>
<dbReference type="PANTHER" id="PTHR13353:SF14">
    <property type="entry name" value="PROTEIN PGR"/>
    <property type="match status" value="1"/>
</dbReference>
<dbReference type="EMBL" id="JAGGNH010000137">
    <property type="protein sequence ID" value="KAJ0959903.1"/>
    <property type="molecule type" value="Genomic_DNA"/>
</dbReference>
<evidence type="ECO:0000313" key="7">
    <source>
        <dbReference type="Proteomes" id="UP001085076"/>
    </source>
</evidence>
<protein>
    <submittedName>
        <fullName evidence="6">Uncharacterized protein</fullName>
    </submittedName>
</protein>
<dbReference type="GO" id="GO:0016020">
    <property type="term" value="C:membrane"/>
    <property type="evidence" value="ECO:0007669"/>
    <property type="project" value="UniProtKB-SubCell"/>
</dbReference>
<comment type="caution">
    <text evidence="6">The sequence shown here is derived from an EMBL/GenBank/DDBJ whole genome shotgun (WGS) entry which is preliminary data.</text>
</comment>
<comment type="subcellular location">
    <subcellularLocation>
        <location evidence="1">Membrane</location>
        <topology evidence="1">Multi-pass membrane protein</topology>
    </subcellularLocation>
</comment>
<keyword evidence="4" id="KW-1133">Transmembrane helix</keyword>
<evidence type="ECO:0000256" key="1">
    <source>
        <dbReference type="ARBA" id="ARBA00004141"/>
    </source>
</evidence>
<accession>A0A9D5BSL6</accession>
<gene>
    <name evidence="6" type="ORF">J5N97_000337</name>
</gene>
<reference evidence="6 7" key="1">
    <citation type="journal article" date="2022" name="Hortic Res">
        <title>The genome of Dioscorea zingiberensis sheds light on the biosynthesis, origin and evolution of the medicinally important diosgenin saponins.</title>
        <authorList>
            <person name="Li Y."/>
            <person name="Tan C."/>
            <person name="Li Z."/>
            <person name="Guo J."/>
            <person name="Li S."/>
            <person name="Chen X."/>
            <person name="Wang C."/>
            <person name="Dai X."/>
            <person name="Yang H."/>
            <person name="Song W."/>
            <person name="Hou L."/>
            <person name="Xu J."/>
            <person name="Tong Z."/>
            <person name="Xu A."/>
            <person name="Yuan X."/>
            <person name="Wang W."/>
            <person name="Yang Q."/>
            <person name="Chen L."/>
            <person name="Sun Z."/>
            <person name="Wang K."/>
            <person name="Pan B."/>
            <person name="Chen J."/>
            <person name="Bao Y."/>
            <person name="Liu F."/>
            <person name="Qi X."/>
            <person name="Gang D.R."/>
            <person name="Wen J."/>
            <person name="Li J."/>
        </authorList>
    </citation>
    <scope>NUCLEOTIDE SEQUENCE [LARGE SCALE GENOMIC DNA]</scope>
    <source>
        <strain evidence="6">Dzin_1.0</strain>
    </source>
</reference>
<dbReference type="AlphaFoldDB" id="A0A9D5BSL6"/>
<comment type="similarity">
    <text evidence="2">Belongs to the TMEM19 family.</text>
</comment>
<dbReference type="Pfam" id="PF01940">
    <property type="entry name" value="DUF92"/>
    <property type="match status" value="1"/>
</dbReference>
<evidence type="ECO:0000256" key="4">
    <source>
        <dbReference type="ARBA" id="ARBA00022989"/>
    </source>
</evidence>
<keyword evidence="3" id="KW-0812">Transmembrane</keyword>
<dbReference type="Proteomes" id="UP001085076">
    <property type="component" value="Unassembled WGS sequence"/>
</dbReference>
<dbReference type="PANTHER" id="PTHR13353">
    <property type="entry name" value="TRANSMEMBRANE PROTEIN 19"/>
    <property type="match status" value="1"/>
</dbReference>
<dbReference type="OrthoDB" id="30881at2759"/>
<sequence length="164" mass="18043">MAIRVLRRKFAALLLVFFFTSSKLTKVREEKKRGIDAEFKEGGHRNWIQVLANSAIATILVIVAVKMTKGEDRCLDTKDSSLVTGLIDGIIEHYGCCNRDTWSSEIGMLSDAQPRLITTFKVVSKQGPTVVKISGSSILDNNVVNACSILLTTLLTSMACMSIF</sequence>
<organism evidence="6 7">
    <name type="scientific">Dioscorea zingiberensis</name>
    <dbReference type="NCBI Taxonomy" id="325984"/>
    <lineage>
        <taxon>Eukaryota</taxon>
        <taxon>Viridiplantae</taxon>
        <taxon>Streptophyta</taxon>
        <taxon>Embryophyta</taxon>
        <taxon>Tracheophyta</taxon>
        <taxon>Spermatophyta</taxon>
        <taxon>Magnoliopsida</taxon>
        <taxon>Liliopsida</taxon>
        <taxon>Dioscoreales</taxon>
        <taxon>Dioscoreaceae</taxon>
        <taxon>Dioscorea</taxon>
    </lineage>
</organism>
<name>A0A9D5BSL6_9LILI</name>